<organism evidence="4 5">
    <name type="scientific">Paenibacillus agri</name>
    <dbReference type="NCBI Taxonomy" id="2744309"/>
    <lineage>
        <taxon>Bacteria</taxon>
        <taxon>Bacillati</taxon>
        <taxon>Bacillota</taxon>
        <taxon>Bacilli</taxon>
        <taxon>Bacillales</taxon>
        <taxon>Paenibacillaceae</taxon>
        <taxon>Paenibacillus</taxon>
    </lineage>
</organism>
<dbReference type="RefSeq" id="WP_175373844.1">
    <property type="nucleotide sequence ID" value="NZ_JABWCS010000219.1"/>
</dbReference>
<dbReference type="InterPro" id="IPR036465">
    <property type="entry name" value="vWFA_dom_sf"/>
</dbReference>
<keyword evidence="2" id="KW-0472">Membrane</keyword>
<dbReference type="Gene3D" id="3.40.50.410">
    <property type="entry name" value="von Willebrand factor, type A domain"/>
    <property type="match status" value="1"/>
</dbReference>
<dbReference type="SMART" id="SM00327">
    <property type="entry name" value="VWA"/>
    <property type="match status" value="1"/>
</dbReference>
<name>A0A850EQA2_9BACL</name>
<accession>A0A850EQA2</accession>
<dbReference type="AlphaFoldDB" id="A0A850EQA2"/>
<dbReference type="InterPro" id="IPR002035">
    <property type="entry name" value="VWF_A"/>
</dbReference>
<feature type="transmembrane region" description="Helical" evidence="2">
    <location>
        <begin position="307"/>
        <end position="329"/>
    </location>
</feature>
<dbReference type="EMBL" id="JABWCS010000219">
    <property type="protein sequence ID" value="NUU63433.1"/>
    <property type="molecule type" value="Genomic_DNA"/>
</dbReference>
<feature type="region of interest" description="Disordered" evidence="1">
    <location>
        <begin position="399"/>
        <end position="424"/>
    </location>
</feature>
<dbReference type="Pfam" id="PF00092">
    <property type="entry name" value="VWA"/>
    <property type="match status" value="1"/>
</dbReference>
<keyword evidence="2" id="KW-1133">Transmembrane helix</keyword>
<feature type="transmembrane region" description="Helical" evidence="2">
    <location>
        <begin position="367"/>
        <end position="391"/>
    </location>
</feature>
<feature type="transmembrane region" description="Helical" evidence="2">
    <location>
        <begin position="336"/>
        <end position="355"/>
    </location>
</feature>
<protein>
    <submittedName>
        <fullName evidence="4">VWA domain-containing protein</fullName>
    </submittedName>
</protein>
<sequence>MQRKINMLLLFFALIGGAVAFLIGEWLLGRWLTDLPSIVLVGIYFAVVALGIGVGCLIAEIISPRLNGASWKQRYLGLSWKLLPLTLVLAFGVGAVTEFVYELNFGGIRPIKDVVMVIDDSGSMNQSDPDNRRYSAAQSLVMRMDKDNQVAVLTFNGEVSIAQPLTSLSNSKNREKVSAAILNLKTTDGGTNISGALHEALNVINSDSRSDRGSMVILLSDGFSQMDTARELQDFVDRGIAVNTIGLGIEDPSGPALLQEIARVTGGQYYDVTDAGRLGDVFQQIYDRLGDRTLLTERSDATENSPYYAVVRILSLLLIGTALGLGLGIVFDNRHLAKSFGIGGAASGLLAGLILEYGLSGHTFSDALIRLLAVLVLAAIIGVFTGVIPVGEGRLTRRGTRTPAAVTTSDSFERPRRNRGSKGF</sequence>
<evidence type="ECO:0000313" key="4">
    <source>
        <dbReference type="EMBL" id="NUU63433.1"/>
    </source>
</evidence>
<keyword evidence="5" id="KW-1185">Reference proteome</keyword>
<proteinExistence type="predicted"/>
<dbReference type="PANTHER" id="PTHR10579">
    <property type="entry name" value="CALCIUM-ACTIVATED CHLORIDE CHANNEL REGULATOR"/>
    <property type="match status" value="1"/>
</dbReference>
<dbReference type="SUPFAM" id="SSF53300">
    <property type="entry name" value="vWA-like"/>
    <property type="match status" value="1"/>
</dbReference>
<reference evidence="4" key="1">
    <citation type="submission" date="2020-06" db="EMBL/GenBank/DDBJ databases">
        <title>Paenibacillus sp. nov., isolated from soil.</title>
        <authorList>
            <person name="Seo Y.L."/>
        </authorList>
    </citation>
    <scope>NUCLEOTIDE SEQUENCE [LARGE SCALE GENOMIC DNA]</scope>
    <source>
        <strain evidence="4">JW14</strain>
    </source>
</reference>
<dbReference type="CDD" id="cd00198">
    <property type="entry name" value="vWFA"/>
    <property type="match status" value="1"/>
</dbReference>
<evidence type="ECO:0000313" key="5">
    <source>
        <dbReference type="Proteomes" id="UP000564806"/>
    </source>
</evidence>
<keyword evidence="2" id="KW-0812">Transmembrane</keyword>
<comment type="caution">
    <text evidence="4">The sequence shown here is derived from an EMBL/GenBank/DDBJ whole genome shotgun (WGS) entry which is preliminary data.</text>
</comment>
<feature type="domain" description="VWFA" evidence="3">
    <location>
        <begin position="113"/>
        <end position="285"/>
    </location>
</feature>
<feature type="transmembrane region" description="Helical" evidence="2">
    <location>
        <begin position="82"/>
        <end position="101"/>
    </location>
</feature>
<dbReference type="PANTHER" id="PTHR10579:SF43">
    <property type="entry name" value="ZINC FINGER (C3HC4-TYPE RING FINGER) FAMILY PROTEIN"/>
    <property type="match status" value="1"/>
</dbReference>
<evidence type="ECO:0000259" key="3">
    <source>
        <dbReference type="PROSITE" id="PS50234"/>
    </source>
</evidence>
<evidence type="ECO:0000256" key="1">
    <source>
        <dbReference type="SAM" id="MobiDB-lite"/>
    </source>
</evidence>
<dbReference type="InterPro" id="IPR051266">
    <property type="entry name" value="CLCR"/>
</dbReference>
<evidence type="ECO:0000256" key="2">
    <source>
        <dbReference type="SAM" id="Phobius"/>
    </source>
</evidence>
<feature type="transmembrane region" description="Helical" evidence="2">
    <location>
        <begin position="36"/>
        <end position="62"/>
    </location>
</feature>
<dbReference type="Proteomes" id="UP000564806">
    <property type="component" value="Unassembled WGS sequence"/>
</dbReference>
<dbReference type="PROSITE" id="PS50234">
    <property type="entry name" value="VWFA"/>
    <property type="match status" value="1"/>
</dbReference>
<gene>
    <name evidence="4" type="ORF">HPT30_24035</name>
</gene>